<feature type="region of interest" description="Disordered" evidence="2">
    <location>
        <begin position="1"/>
        <end position="22"/>
    </location>
</feature>
<dbReference type="Pfam" id="PF01398">
    <property type="entry name" value="JAB"/>
    <property type="match status" value="1"/>
</dbReference>
<keyword evidence="1" id="KW-0378">Hydrolase</keyword>
<proteinExistence type="predicted"/>
<evidence type="ECO:0000256" key="2">
    <source>
        <dbReference type="SAM" id="MobiDB-lite"/>
    </source>
</evidence>
<sequence>MPIDEQHVEKGKDPGVDLGKQTETPDNFEIIVGPSYRLREVPAVNGPVLVELALPLMAELVEYAVGDLRHEQGGFLLGRCREANGQVVVEVTAWVEAKYATHRQASLTFTHRDWEYLANEQERLYPALQVVGWFHTHPGFGVFLSAYDLFIHRYFFSSPEQVALVIDPVRKKAGVFVWRKDEVVEGAFRIANGERRIKEKVGAASGKEEERRLAEDGSAGDAGRKEVEMEKPTMTGEKGPDPEPDVTGEKEKEG</sequence>
<feature type="domain" description="MPN" evidence="3">
    <location>
        <begin position="50"/>
        <end position="187"/>
    </location>
</feature>
<dbReference type="PROSITE" id="PS50249">
    <property type="entry name" value="MPN"/>
    <property type="match status" value="1"/>
</dbReference>
<evidence type="ECO:0000313" key="4">
    <source>
        <dbReference type="EMBL" id="MBA2132180.1"/>
    </source>
</evidence>
<dbReference type="RefSeq" id="WP_181338634.1">
    <property type="nucleotide sequence ID" value="NZ_JAAKDE010000002.1"/>
</dbReference>
<comment type="caution">
    <text evidence="4">The sequence shown here is derived from an EMBL/GenBank/DDBJ whole genome shotgun (WGS) entry which is preliminary data.</text>
</comment>
<keyword evidence="1" id="KW-0482">Metalloprotease</keyword>
<evidence type="ECO:0000256" key="1">
    <source>
        <dbReference type="ARBA" id="ARBA00023049"/>
    </source>
</evidence>
<gene>
    <name evidence="4" type="ORF">G5B42_01240</name>
</gene>
<feature type="compositionally biased region" description="Basic and acidic residues" evidence="2">
    <location>
        <begin position="222"/>
        <end position="231"/>
    </location>
</feature>
<evidence type="ECO:0000313" key="5">
    <source>
        <dbReference type="Proteomes" id="UP000657177"/>
    </source>
</evidence>
<evidence type="ECO:0000259" key="3">
    <source>
        <dbReference type="PROSITE" id="PS50249"/>
    </source>
</evidence>
<feature type="region of interest" description="Disordered" evidence="2">
    <location>
        <begin position="200"/>
        <end position="254"/>
    </location>
</feature>
<dbReference type="AlphaFoldDB" id="A0A8J6HYF7"/>
<keyword evidence="1" id="KW-0645">Protease</keyword>
<keyword evidence="5" id="KW-1185">Reference proteome</keyword>
<feature type="compositionally biased region" description="Basic and acidic residues" evidence="2">
    <location>
        <begin position="1"/>
        <end position="15"/>
    </location>
</feature>
<accession>A0A8J6HYF7</accession>
<dbReference type="InterPro" id="IPR000555">
    <property type="entry name" value="JAMM/MPN+_dom"/>
</dbReference>
<dbReference type="Gene3D" id="3.40.140.10">
    <property type="entry name" value="Cytidine Deaminase, domain 2"/>
    <property type="match status" value="1"/>
</dbReference>
<dbReference type="SUPFAM" id="SSF102712">
    <property type="entry name" value="JAB1/MPN domain"/>
    <property type="match status" value="1"/>
</dbReference>
<dbReference type="GO" id="GO:0008237">
    <property type="term" value="F:metallopeptidase activity"/>
    <property type="evidence" value="ECO:0007669"/>
    <property type="project" value="UniProtKB-KW"/>
</dbReference>
<reference evidence="4" key="1">
    <citation type="submission" date="2020-06" db="EMBL/GenBank/DDBJ databases">
        <title>Novel chitinolytic bacterium.</title>
        <authorList>
            <person name="Ungkulpasvich U."/>
            <person name="Kosugi A."/>
            <person name="Uke A."/>
        </authorList>
    </citation>
    <scope>NUCLEOTIDE SEQUENCE</scope>
    <source>
        <strain evidence="4">UUS1-1</strain>
    </source>
</reference>
<name>A0A8J6HYF7_9FIRM</name>
<dbReference type="InterPro" id="IPR037518">
    <property type="entry name" value="MPN"/>
</dbReference>
<feature type="compositionally biased region" description="Basic and acidic residues" evidence="2">
    <location>
        <begin position="200"/>
        <end position="215"/>
    </location>
</feature>
<organism evidence="4 5">
    <name type="scientific">Capillibacterium thermochitinicola</name>
    <dbReference type="NCBI Taxonomy" id="2699427"/>
    <lineage>
        <taxon>Bacteria</taxon>
        <taxon>Bacillati</taxon>
        <taxon>Bacillota</taxon>
        <taxon>Capillibacterium</taxon>
    </lineage>
</organism>
<protein>
    <submittedName>
        <fullName evidence="4">Mov34/MPN/PAD-1 family protein</fullName>
    </submittedName>
</protein>
<dbReference type="EMBL" id="JAAKDE010000002">
    <property type="protein sequence ID" value="MBA2132180.1"/>
    <property type="molecule type" value="Genomic_DNA"/>
</dbReference>
<dbReference type="Proteomes" id="UP000657177">
    <property type="component" value="Unassembled WGS sequence"/>
</dbReference>